<feature type="domain" description="Phosphoribosyltransferase" evidence="2">
    <location>
        <begin position="208"/>
        <end position="260"/>
    </location>
</feature>
<keyword evidence="4" id="KW-1185">Reference proteome</keyword>
<organism evidence="3 4">
    <name type="scientific">Pseudonocardia dioxanivorans (strain ATCC 55486 / DSM 44775 / JCM 13855 / CB1190)</name>
    <dbReference type="NCBI Taxonomy" id="675635"/>
    <lineage>
        <taxon>Bacteria</taxon>
        <taxon>Bacillati</taxon>
        <taxon>Actinomycetota</taxon>
        <taxon>Actinomycetes</taxon>
        <taxon>Pseudonocardiales</taxon>
        <taxon>Pseudonocardiaceae</taxon>
        <taxon>Pseudonocardia</taxon>
    </lineage>
</organism>
<gene>
    <name evidence="3" type="ordered locus">Psed_5181</name>
</gene>
<sequence>MDNSVSGARSGGAPWVGPAMIRVMRTTELLPALLDLLLPGGCGGCDLPGPSWCATCAARAGPPHWTRGRGGPPVLAAGRYGGPLRRALIAYKERGRRDLAAALAGLLATTLAAAMPPATWPGPAWAGGHRGPVRWIVPVPSRPAAARARGGDHVLVLCHRLAELLAVSGGHVAVAPALALSGGALDSVGLDAGERTTNLTGRVRARRAGLPPPGARVLLVDDVVTTGATLRVCRRVLESAAVTPVAALVLCDASAGRPAVAAAVQGR</sequence>
<evidence type="ECO:0000256" key="1">
    <source>
        <dbReference type="ARBA" id="ARBA00008007"/>
    </source>
</evidence>
<dbReference type="CDD" id="cd06223">
    <property type="entry name" value="PRTases_typeI"/>
    <property type="match status" value="1"/>
</dbReference>
<evidence type="ECO:0000259" key="2">
    <source>
        <dbReference type="Pfam" id="PF00156"/>
    </source>
</evidence>
<evidence type="ECO:0000313" key="4">
    <source>
        <dbReference type="Proteomes" id="UP000007809"/>
    </source>
</evidence>
<evidence type="ECO:0000313" key="3">
    <source>
        <dbReference type="EMBL" id="AEA27318.1"/>
    </source>
</evidence>
<dbReference type="STRING" id="675635.Psed_5181"/>
<dbReference type="Pfam" id="PF00156">
    <property type="entry name" value="Pribosyltran"/>
    <property type="match status" value="1"/>
</dbReference>
<dbReference type="KEGG" id="pdx:Psed_5181"/>
<dbReference type="SUPFAM" id="SSF53271">
    <property type="entry name" value="PRTase-like"/>
    <property type="match status" value="1"/>
</dbReference>
<dbReference type="Gene3D" id="3.40.50.2020">
    <property type="match status" value="1"/>
</dbReference>
<dbReference type="EMBL" id="CP002593">
    <property type="protein sequence ID" value="AEA27318.1"/>
    <property type="molecule type" value="Genomic_DNA"/>
</dbReference>
<dbReference type="HOGENOM" id="CLU_054549_3_1_11"/>
<name>F4CRV1_PSEUX</name>
<reference evidence="3 4" key="1">
    <citation type="journal article" date="2011" name="J. Bacteriol.">
        <title>Genome sequence of the 1,4-dioxane-degrading Pseudonocardia dioxanivorans strain CB1190.</title>
        <authorList>
            <person name="Sales C.M."/>
            <person name="Mahendra S."/>
            <person name="Grostern A."/>
            <person name="Parales R.E."/>
            <person name="Goodwin L.A."/>
            <person name="Woyke T."/>
            <person name="Nolan M."/>
            <person name="Lapidus A."/>
            <person name="Chertkov O."/>
            <person name="Ovchinnikova G."/>
            <person name="Sczyrba A."/>
            <person name="Alvarez-Cohen L."/>
        </authorList>
    </citation>
    <scope>NUCLEOTIDE SEQUENCE [LARGE SCALE GENOMIC DNA]</scope>
    <source>
        <strain evidence="4">ATCC 55486 / DSM 44775 / JCM 13855 / CB1190</strain>
    </source>
</reference>
<dbReference type="InterPro" id="IPR051910">
    <property type="entry name" value="ComF/GntX_DNA_util-trans"/>
</dbReference>
<dbReference type="GO" id="GO:0016757">
    <property type="term" value="F:glycosyltransferase activity"/>
    <property type="evidence" value="ECO:0007669"/>
    <property type="project" value="UniProtKB-KW"/>
</dbReference>
<dbReference type="PANTHER" id="PTHR47505:SF1">
    <property type="entry name" value="DNA UTILIZATION PROTEIN YHGH"/>
    <property type="match status" value="1"/>
</dbReference>
<dbReference type="AlphaFoldDB" id="F4CRV1"/>
<keyword evidence="3" id="KW-0808">Transferase</keyword>
<protein>
    <submittedName>
        <fullName evidence="3">Phosphoribosyltransferase</fullName>
    </submittedName>
</protein>
<keyword evidence="3" id="KW-0328">Glycosyltransferase</keyword>
<dbReference type="eggNOG" id="COG1040">
    <property type="taxonomic scope" value="Bacteria"/>
</dbReference>
<dbReference type="InterPro" id="IPR000836">
    <property type="entry name" value="PRTase_dom"/>
</dbReference>
<accession>F4CRV1</accession>
<comment type="similarity">
    <text evidence="1">Belongs to the ComF/GntX family.</text>
</comment>
<proteinExistence type="inferred from homology"/>
<dbReference type="Proteomes" id="UP000007809">
    <property type="component" value="Chromosome"/>
</dbReference>
<dbReference type="PANTHER" id="PTHR47505">
    <property type="entry name" value="DNA UTILIZATION PROTEIN YHGH"/>
    <property type="match status" value="1"/>
</dbReference>
<dbReference type="InterPro" id="IPR029057">
    <property type="entry name" value="PRTase-like"/>
</dbReference>